<evidence type="ECO:0000256" key="1">
    <source>
        <dbReference type="SAM" id="MobiDB-lite"/>
    </source>
</evidence>
<dbReference type="PANTHER" id="PTHR28061:SF1">
    <property type="entry name" value="INO80 COMPLEX SUBUNIT 4"/>
    <property type="match status" value="1"/>
</dbReference>
<feature type="compositionally biased region" description="Polar residues" evidence="1">
    <location>
        <begin position="144"/>
        <end position="153"/>
    </location>
</feature>
<evidence type="ECO:0008006" key="4">
    <source>
        <dbReference type="Google" id="ProtNLM"/>
    </source>
</evidence>
<feature type="compositionally biased region" description="Polar residues" evidence="1">
    <location>
        <begin position="95"/>
        <end position="119"/>
    </location>
</feature>
<dbReference type="AlphaFoldDB" id="A0A6A7BT04"/>
<sequence>MTRSSKAPEKTKMVILRLPSTKLRDICSIPPRPSIGDGDTAQQDATSKQVDSTPAASSKTKKAGQSSAKKRAPPSIDPTKPLKKRAPPKKKAQADNGNGTKPNGVSSHRPNPKANTGAINANLRALDRSGKPCRRWERKPMQIKSFTGHTWQLETWKGNPRVKSNDNSASPDLGNIEMQGHANNGADSPADHTQQKHMNGKGSPFSIAAQQPN</sequence>
<dbReference type="OrthoDB" id="4093188at2759"/>
<evidence type="ECO:0000313" key="3">
    <source>
        <dbReference type="Proteomes" id="UP000799421"/>
    </source>
</evidence>
<evidence type="ECO:0000313" key="2">
    <source>
        <dbReference type="EMBL" id="KAF2858263.1"/>
    </source>
</evidence>
<accession>A0A6A7BT04</accession>
<name>A0A6A7BT04_9PEZI</name>
<feature type="compositionally biased region" description="Basic and acidic residues" evidence="1">
    <location>
        <begin position="1"/>
        <end position="12"/>
    </location>
</feature>
<feature type="compositionally biased region" description="Basic residues" evidence="1">
    <location>
        <begin position="81"/>
        <end position="91"/>
    </location>
</feature>
<organism evidence="2 3">
    <name type="scientific">Piedraia hortae CBS 480.64</name>
    <dbReference type="NCBI Taxonomy" id="1314780"/>
    <lineage>
        <taxon>Eukaryota</taxon>
        <taxon>Fungi</taxon>
        <taxon>Dikarya</taxon>
        <taxon>Ascomycota</taxon>
        <taxon>Pezizomycotina</taxon>
        <taxon>Dothideomycetes</taxon>
        <taxon>Dothideomycetidae</taxon>
        <taxon>Capnodiales</taxon>
        <taxon>Piedraiaceae</taxon>
        <taxon>Piedraia</taxon>
    </lineage>
</organism>
<reference evidence="2" key="1">
    <citation type="journal article" date="2020" name="Stud. Mycol.">
        <title>101 Dothideomycetes genomes: a test case for predicting lifestyles and emergence of pathogens.</title>
        <authorList>
            <person name="Haridas S."/>
            <person name="Albert R."/>
            <person name="Binder M."/>
            <person name="Bloem J."/>
            <person name="Labutti K."/>
            <person name="Salamov A."/>
            <person name="Andreopoulos B."/>
            <person name="Baker S."/>
            <person name="Barry K."/>
            <person name="Bills G."/>
            <person name="Bluhm B."/>
            <person name="Cannon C."/>
            <person name="Castanera R."/>
            <person name="Culley D."/>
            <person name="Daum C."/>
            <person name="Ezra D."/>
            <person name="Gonzalez J."/>
            <person name="Henrissat B."/>
            <person name="Kuo A."/>
            <person name="Liang C."/>
            <person name="Lipzen A."/>
            <person name="Lutzoni F."/>
            <person name="Magnuson J."/>
            <person name="Mondo S."/>
            <person name="Nolan M."/>
            <person name="Ohm R."/>
            <person name="Pangilinan J."/>
            <person name="Park H.-J."/>
            <person name="Ramirez L."/>
            <person name="Alfaro M."/>
            <person name="Sun H."/>
            <person name="Tritt A."/>
            <person name="Yoshinaga Y."/>
            <person name="Zwiers L.-H."/>
            <person name="Turgeon B."/>
            <person name="Goodwin S."/>
            <person name="Spatafora J."/>
            <person name="Crous P."/>
            <person name="Grigoriev I."/>
        </authorList>
    </citation>
    <scope>NUCLEOTIDE SEQUENCE</scope>
    <source>
        <strain evidence="2">CBS 480.64</strain>
    </source>
</reference>
<feature type="compositionally biased region" description="Basic and acidic residues" evidence="1">
    <location>
        <begin position="125"/>
        <end position="140"/>
    </location>
</feature>
<dbReference type="Pfam" id="PF08193">
    <property type="entry name" value="INO80_Ies4"/>
    <property type="match status" value="1"/>
</dbReference>
<dbReference type="GO" id="GO:0006338">
    <property type="term" value="P:chromatin remodeling"/>
    <property type="evidence" value="ECO:0007669"/>
    <property type="project" value="InterPro"/>
</dbReference>
<dbReference type="Proteomes" id="UP000799421">
    <property type="component" value="Unassembled WGS sequence"/>
</dbReference>
<feature type="region of interest" description="Disordered" evidence="1">
    <location>
        <begin position="1"/>
        <end position="213"/>
    </location>
</feature>
<keyword evidence="3" id="KW-1185">Reference proteome</keyword>
<gene>
    <name evidence="2" type="ORF">K470DRAFT_260012</name>
</gene>
<protein>
    <recommendedName>
        <fullName evidence="4">DUF1711-domain-containing protein</fullName>
    </recommendedName>
</protein>
<dbReference type="EMBL" id="MU006014">
    <property type="protein sequence ID" value="KAF2858263.1"/>
    <property type="molecule type" value="Genomic_DNA"/>
</dbReference>
<dbReference type="InterPro" id="IPR013175">
    <property type="entry name" value="INO80_su_Ies4"/>
</dbReference>
<dbReference type="GO" id="GO:0031011">
    <property type="term" value="C:Ino80 complex"/>
    <property type="evidence" value="ECO:0007669"/>
    <property type="project" value="InterPro"/>
</dbReference>
<feature type="compositionally biased region" description="Polar residues" evidence="1">
    <location>
        <begin position="40"/>
        <end position="67"/>
    </location>
</feature>
<proteinExistence type="predicted"/>
<dbReference type="PANTHER" id="PTHR28061">
    <property type="entry name" value="INO EIGHTY SUBUNIT 4"/>
    <property type="match status" value="1"/>
</dbReference>